<protein>
    <submittedName>
        <fullName evidence="2">Uncharacterized protein</fullName>
    </submittedName>
</protein>
<comment type="caution">
    <text evidence="2">The sequence shown here is derived from an EMBL/GenBank/DDBJ whole genome shotgun (WGS) entry which is preliminary data.</text>
</comment>
<keyword evidence="3" id="KW-1185">Reference proteome</keyword>
<evidence type="ECO:0000313" key="2">
    <source>
        <dbReference type="EMBL" id="GAA2946583.1"/>
    </source>
</evidence>
<reference evidence="2 3" key="1">
    <citation type="journal article" date="2019" name="Int. J. Syst. Evol. Microbiol.">
        <title>The Global Catalogue of Microorganisms (GCM) 10K type strain sequencing project: providing services to taxonomists for standard genome sequencing and annotation.</title>
        <authorList>
            <consortium name="The Broad Institute Genomics Platform"/>
            <consortium name="The Broad Institute Genome Sequencing Center for Infectious Disease"/>
            <person name="Wu L."/>
            <person name="Ma J."/>
        </authorList>
    </citation>
    <scope>NUCLEOTIDE SEQUENCE [LARGE SCALE GENOMIC DNA]</scope>
    <source>
        <strain evidence="2 3">JCM 9088</strain>
    </source>
</reference>
<proteinExistence type="predicted"/>
<gene>
    <name evidence="2" type="ORF">GCM10010446_34840</name>
</gene>
<organism evidence="2 3">
    <name type="scientific">Streptomyces enissocaesilis</name>
    <dbReference type="NCBI Taxonomy" id="332589"/>
    <lineage>
        <taxon>Bacteria</taxon>
        <taxon>Bacillati</taxon>
        <taxon>Actinomycetota</taxon>
        <taxon>Actinomycetes</taxon>
        <taxon>Kitasatosporales</taxon>
        <taxon>Streptomycetaceae</taxon>
        <taxon>Streptomyces</taxon>
        <taxon>Streptomyces rochei group</taxon>
    </lineage>
</organism>
<evidence type="ECO:0000313" key="3">
    <source>
        <dbReference type="Proteomes" id="UP001500403"/>
    </source>
</evidence>
<evidence type="ECO:0000256" key="1">
    <source>
        <dbReference type="SAM" id="MobiDB-lite"/>
    </source>
</evidence>
<feature type="compositionally biased region" description="Low complexity" evidence="1">
    <location>
        <begin position="34"/>
        <end position="49"/>
    </location>
</feature>
<dbReference type="Proteomes" id="UP001500403">
    <property type="component" value="Unassembled WGS sequence"/>
</dbReference>
<sequence>MGRVNVPRVPPGASHTPPSAIRAQVQPGRGNSVPGRPYPGAAAPRNGNGLRDSAVGTVTQAVIHPAAQTPAGPRLTRAR</sequence>
<feature type="region of interest" description="Disordered" evidence="1">
    <location>
        <begin position="1"/>
        <end position="52"/>
    </location>
</feature>
<accession>A0ABN3XAW6</accession>
<name>A0ABN3XAW6_9ACTN</name>
<dbReference type="EMBL" id="BAAAUD010000035">
    <property type="protein sequence ID" value="GAA2946583.1"/>
    <property type="molecule type" value="Genomic_DNA"/>
</dbReference>